<proteinExistence type="predicted"/>
<dbReference type="Gene3D" id="3.40.1390.20">
    <property type="entry name" value="HprK N-terminal domain-like"/>
    <property type="match status" value="1"/>
</dbReference>
<reference evidence="2 3" key="1">
    <citation type="submission" date="2014-05" db="EMBL/GenBank/DDBJ databases">
        <title>De novo Genome Sequence of Spirocheata sp.</title>
        <authorList>
            <person name="Shivani Y."/>
            <person name="Subhash Y."/>
            <person name="Tushar L."/>
            <person name="Sasikala C."/>
            <person name="Ramana C.V."/>
        </authorList>
    </citation>
    <scope>NUCLEOTIDE SEQUENCE [LARGE SCALE GENOMIC DNA]</scope>
    <source>
        <strain evidence="2 3">JC230</strain>
    </source>
</reference>
<dbReference type="OrthoDB" id="361539at2"/>
<dbReference type="STRING" id="1480694.DC28_04215"/>
<sequence length="118" mass="13086">MTYQTILRSLEAELHNTCTTYQEADITNFVASDLMSDVLVVEDEEFLLITSLSTEQAVRTADIVGARGILLVNGKRPQPGMLTLAKELNKTLITTPYRMFKTCTILGDILAKEGHPVQ</sequence>
<dbReference type="eggNOG" id="COG4109">
    <property type="taxonomic scope" value="Bacteria"/>
</dbReference>
<keyword evidence="3" id="KW-1185">Reference proteome</keyword>
<evidence type="ECO:0008006" key="4">
    <source>
        <dbReference type="Google" id="ProtNLM"/>
    </source>
</evidence>
<evidence type="ECO:0000313" key="2">
    <source>
        <dbReference type="EMBL" id="KGE73339.1"/>
    </source>
</evidence>
<evidence type="ECO:0000256" key="1">
    <source>
        <dbReference type="ARBA" id="ARBA00011643"/>
    </source>
</evidence>
<dbReference type="InterPro" id="IPR028979">
    <property type="entry name" value="Ser_kin/Pase_Hpr-like_N_sf"/>
</dbReference>
<dbReference type="AlphaFoldDB" id="A0A098R0A3"/>
<dbReference type="RefSeq" id="WP_037546244.1">
    <property type="nucleotide sequence ID" value="NZ_JNUP01000031.1"/>
</dbReference>
<comment type="caution">
    <text evidence="2">The sequence shown here is derived from an EMBL/GenBank/DDBJ whole genome shotgun (WGS) entry which is preliminary data.</text>
</comment>
<evidence type="ECO:0000313" key="3">
    <source>
        <dbReference type="Proteomes" id="UP000029692"/>
    </source>
</evidence>
<organism evidence="2 3">
    <name type="scientific">Spirochaeta lutea</name>
    <dbReference type="NCBI Taxonomy" id="1480694"/>
    <lineage>
        <taxon>Bacteria</taxon>
        <taxon>Pseudomonadati</taxon>
        <taxon>Spirochaetota</taxon>
        <taxon>Spirochaetia</taxon>
        <taxon>Spirochaetales</taxon>
        <taxon>Spirochaetaceae</taxon>
        <taxon>Spirochaeta</taxon>
    </lineage>
</organism>
<dbReference type="Proteomes" id="UP000029692">
    <property type="component" value="Unassembled WGS sequence"/>
</dbReference>
<gene>
    <name evidence="2" type="ORF">DC28_04215</name>
</gene>
<name>A0A098R0A3_9SPIO</name>
<comment type="subunit">
    <text evidence="1">Homohexamer.</text>
</comment>
<protein>
    <recommendedName>
        <fullName evidence="4">DRTGG domain-containing protein</fullName>
    </recommendedName>
</protein>
<dbReference type="EMBL" id="JNUP01000031">
    <property type="protein sequence ID" value="KGE73339.1"/>
    <property type="molecule type" value="Genomic_DNA"/>
</dbReference>
<dbReference type="SUPFAM" id="SSF75138">
    <property type="entry name" value="HprK N-terminal domain-like"/>
    <property type="match status" value="1"/>
</dbReference>
<accession>A0A098R0A3</accession>